<dbReference type="Gene3D" id="3.40.50.10490">
    <property type="entry name" value="Glucose-6-phosphate isomerase like protein, domain 1"/>
    <property type="match status" value="1"/>
</dbReference>
<evidence type="ECO:0000256" key="1">
    <source>
        <dbReference type="ARBA" id="ARBA00011738"/>
    </source>
</evidence>
<comment type="pathway">
    <text evidence="5 13">Amino-sugar metabolism; N-acetylmuramate degradation.</text>
</comment>
<dbReference type="GO" id="GO:0009254">
    <property type="term" value="P:peptidoglycan turnover"/>
    <property type="evidence" value="ECO:0007669"/>
    <property type="project" value="TreeGrafter"/>
</dbReference>
<evidence type="ECO:0000256" key="14">
    <source>
        <dbReference type="SAM" id="MobiDB-lite"/>
    </source>
</evidence>
<dbReference type="EMBL" id="CP036425">
    <property type="protein sequence ID" value="QDU35257.1"/>
    <property type="molecule type" value="Genomic_DNA"/>
</dbReference>
<sequence>MSELVNQAKTTEDRGHLTTEKRLDASSELDTLSTEGMLHVMNGEDAKIAAAVEKAVPAIAGLVDSIVERMKRGGRIMYIGAGTSGRLGVLDASEIPPTFQADPSMVVGIIAGGDGALRKSSESKEDVYDGSYEALDELGVNGDDVMIGIAAGGTTPYVWGALEYVKKKGGVTGFVSCVELGEIEKRFGVAVDHKIELIVGPEVVTGSTRMKSGTVTKLALNMISTITMVKLGKVWGNLMVDVKATNAKLVDRAVRMLMGQTELEREDAAKLLEKADGHVKVALVMQKKGINAEEARSLLTKYEGVLHPILGRPR</sequence>
<evidence type="ECO:0000256" key="5">
    <source>
        <dbReference type="ARBA" id="ARBA00060532"/>
    </source>
</evidence>
<reference evidence="16 17" key="1">
    <citation type="submission" date="2019-02" db="EMBL/GenBank/DDBJ databases">
        <title>Deep-cultivation of Planctomycetes and their phenomic and genomic characterization uncovers novel biology.</title>
        <authorList>
            <person name="Wiegand S."/>
            <person name="Jogler M."/>
            <person name="Boedeker C."/>
            <person name="Pinto D."/>
            <person name="Vollmers J."/>
            <person name="Rivas-Marin E."/>
            <person name="Kohn T."/>
            <person name="Peeters S.H."/>
            <person name="Heuer A."/>
            <person name="Rast P."/>
            <person name="Oberbeckmann S."/>
            <person name="Bunk B."/>
            <person name="Jeske O."/>
            <person name="Meyerdierks A."/>
            <person name="Storesund J.E."/>
            <person name="Kallscheuer N."/>
            <person name="Luecker S."/>
            <person name="Lage O.M."/>
            <person name="Pohl T."/>
            <person name="Merkel B.J."/>
            <person name="Hornburger P."/>
            <person name="Mueller R.-W."/>
            <person name="Bruemmer F."/>
            <person name="Labrenz M."/>
            <person name="Spormann A.M."/>
            <person name="Op den Camp H."/>
            <person name="Overmann J."/>
            <person name="Amann R."/>
            <person name="Jetten M.S.M."/>
            <person name="Mascher T."/>
            <person name="Medema M.H."/>
            <person name="Devos D.P."/>
            <person name="Kaster A.-K."/>
            <person name="Ovreas L."/>
            <person name="Rohde M."/>
            <person name="Galperin M.Y."/>
            <person name="Jogler C."/>
        </authorList>
    </citation>
    <scope>NUCLEOTIDE SEQUENCE [LARGE SCALE GENOMIC DNA]</scope>
    <source>
        <strain evidence="16 17">KS4</strain>
    </source>
</reference>
<dbReference type="InterPro" id="IPR046348">
    <property type="entry name" value="SIS_dom_sf"/>
</dbReference>
<evidence type="ECO:0000256" key="4">
    <source>
        <dbReference type="ARBA" id="ARBA00051747"/>
    </source>
</evidence>
<dbReference type="GO" id="GO:0046348">
    <property type="term" value="P:amino sugar catabolic process"/>
    <property type="evidence" value="ECO:0007669"/>
    <property type="project" value="InterPro"/>
</dbReference>
<evidence type="ECO:0000256" key="7">
    <source>
        <dbReference type="ARBA" id="ARBA00060672"/>
    </source>
</evidence>
<keyword evidence="2 13" id="KW-0456">Lyase</keyword>
<dbReference type="NCBIfam" id="TIGR00274">
    <property type="entry name" value="N-acetylmuramic acid 6-phosphate etherase"/>
    <property type="match status" value="1"/>
</dbReference>
<dbReference type="GO" id="GO:0016835">
    <property type="term" value="F:carbon-oxygen lyase activity"/>
    <property type="evidence" value="ECO:0007669"/>
    <property type="project" value="UniProtKB-UniRule"/>
</dbReference>
<dbReference type="GO" id="GO:0097367">
    <property type="term" value="F:carbohydrate derivative binding"/>
    <property type="evidence" value="ECO:0007669"/>
    <property type="project" value="InterPro"/>
</dbReference>
<keyword evidence="17" id="KW-1185">Reference proteome</keyword>
<feature type="active site" description="Proton donor" evidence="13">
    <location>
        <position position="94"/>
    </location>
</feature>
<evidence type="ECO:0000256" key="12">
    <source>
        <dbReference type="ARBA" id="ARBA00084049"/>
    </source>
</evidence>
<evidence type="ECO:0000256" key="6">
    <source>
        <dbReference type="ARBA" id="ARBA00060595"/>
    </source>
</evidence>
<dbReference type="AlphaFoldDB" id="A0A517YYH9"/>
<dbReference type="PANTHER" id="PTHR10088:SF4">
    <property type="entry name" value="GLUCOKINASE REGULATORY PROTEIN"/>
    <property type="match status" value="1"/>
</dbReference>
<dbReference type="GO" id="GO:0097173">
    <property type="term" value="P:N-acetylmuramic acid catabolic process"/>
    <property type="evidence" value="ECO:0007669"/>
    <property type="project" value="UniProtKB-UniPathway"/>
</dbReference>
<comment type="similarity">
    <text evidence="8 13">Belongs to the GCKR-like family. MurNAc-6-P etherase subfamily.</text>
</comment>
<dbReference type="UniPathway" id="UPA00342"/>
<evidence type="ECO:0000259" key="15">
    <source>
        <dbReference type="PROSITE" id="PS51464"/>
    </source>
</evidence>
<feature type="region of interest" description="Disordered" evidence="14">
    <location>
        <begin position="1"/>
        <end position="27"/>
    </location>
</feature>
<evidence type="ECO:0000313" key="16">
    <source>
        <dbReference type="EMBL" id="QDU35257.1"/>
    </source>
</evidence>
<name>A0A517YYH9_9BACT</name>
<dbReference type="InterPro" id="IPR040190">
    <property type="entry name" value="MURQ/GCKR"/>
</dbReference>
<dbReference type="SUPFAM" id="SSF53697">
    <property type="entry name" value="SIS domain"/>
    <property type="match status" value="1"/>
</dbReference>
<feature type="domain" description="SIS" evidence="15">
    <location>
        <begin position="66"/>
        <end position="233"/>
    </location>
</feature>
<dbReference type="Proteomes" id="UP000317369">
    <property type="component" value="Chromosome"/>
</dbReference>
<protein>
    <recommendedName>
        <fullName evidence="10 13">N-acetylmuramic acid 6-phosphate etherase</fullName>
        <shortName evidence="13">MurNAc-6-P etherase</shortName>
        <ecNumber evidence="9 13">4.2.1.126</ecNumber>
    </recommendedName>
    <alternativeName>
        <fullName evidence="12 13">N-acetylmuramic acid 6-phosphate hydrolase</fullName>
    </alternativeName>
    <alternativeName>
        <fullName evidence="11 13">N-acetylmuramic acid 6-phosphate lyase</fullName>
    </alternativeName>
</protein>
<comment type="catalytic activity">
    <reaction evidence="4 13">
        <text>N-acetyl-D-muramate 6-phosphate + H2O = N-acetyl-D-glucosamine 6-phosphate + (R)-lactate</text>
        <dbReference type="Rhea" id="RHEA:26410"/>
        <dbReference type="ChEBI" id="CHEBI:15377"/>
        <dbReference type="ChEBI" id="CHEBI:16004"/>
        <dbReference type="ChEBI" id="CHEBI:57513"/>
        <dbReference type="ChEBI" id="CHEBI:58722"/>
        <dbReference type="EC" id="4.2.1.126"/>
    </reaction>
</comment>
<dbReference type="OrthoDB" id="9813395at2"/>
<dbReference type="CDD" id="cd05007">
    <property type="entry name" value="SIS_Etherase"/>
    <property type="match status" value="1"/>
</dbReference>
<feature type="compositionally biased region" description="Basic and acidic residues" evidence="14">
    <location>
        <begin position="10"/>
        <end position="25"/>
    </location>
</feature>
<dbReference type="InterPro" id="IPR001347">
    <property type="entry name" value="SIS_dom"/>
</dbReference>
<keyword evidence="3 13" id="KW-0119">Carbohydrate metabolism</keyword>
<proteinExistence type="inferred from homology"/>
<dbReference type="PROSITE" id="PS51464">
    <property type="entry name" value="SIS"/>
    <property type="match status" value="1"/>
</dbReference>
<comment type="pathway">
    <text evidence="6">Amino-sugar metabolism; 1,6-anhydro-N-acetylmuramate degradation.</text>
</comment>
<dbReference type="FunFam" id="3.40.50.10490:FF:000014">
    <property type="entry name" value="N-acetylmuramic acid 6-phosphate etherase"/>
    <property type="match status" value="1"/>
</dbReference>
<dbReference type="EC" id="4.2.1.126" evidence="9 13"/>
<comment type="miscellaneous">
    <text evidence="13">A lyase-type mechanism (elimination/hydration) is suggested for the cleavage of the lactyl ether bond of MurNAc 6-phosphate, with the formation of an alpha,beta-unsaturated aldehyde intermediate with (E)-stereochemistry, followed by the syn addition of water to give product.</text>
</comment>
<comment type="pathway">
    <text evidence="7">Cell wall biogenesis.</text>
</comment>
<dbReference type="NCBIfam" id="NF003915">
    <property type="entry name" value="PRK05441.1"/>
    <property type="match status" value="1"/>
</dbReference>
<dbReference type="InterPro" id="IPR005488">
    <property type="entry name" value="Etherase_MurQ"/>
</dbReference>
<dbReference type="GO" id="GO:0016803">
    <property type="term" value="F:ether hydrolase activity"/>
    <property type="evidence" value="ECO:0007669"/>
    <property type="project" value="TreeGrafter"/>
</dbReference>
<organism evidence="16 17">
    <name type="scientific">Poriferisphaera corsica</name>
    <dbReference type="NCBI Taxonomy" id="2528020"/>
    <lineage>
        <taxon>Bacteria</taxon>
        <taxon>Pseudomonadati</taxon>
        <taxon>Planctomycetota</taxon>
        <taxon>Phycisphaerae</taxon>
        <taxon>Phycisphaerales</taxon>
        <taxon>Phycisphaeraceae</taxon>
        <taxon>Poriferisphaera</taxon>
    </lineage>
</organism>
<evidence type="ECO:0000256" key="10">
    <source>
        <dbReference type="ARBA" id="ARBA00070061"/>
    </source>
</evidence>
<comment type="subunit">
    <text evidence="1 13">Homodimer.</text>
</comment>
<gene>
    <name evidence="16" type="primary">murQ_2</name>
    <name evidence="13" type="synonym">murQ</name>
    <name evidence="16" type="ORF">KS4_33380</name>
</gene>
<dbReference type="InterPro" id="IPR005486">
    <property type="entry name" value="Glucokinase_regulatory_CS"/>
</dbReference>
<dbReference type="KEGG" id="pcor:KS4_33380"/>
<evidence type="ECO:0000256" key="13">
    <source>
        <dbReference type="HAMAP-Rule" id="MF_00068"/>
    </source>
</evidence>
<dbReference type="Gene3D" id="1.10.8.1080">
    <property type="match status" value="1"/>
</dbReference>
<dbReference type="RefSeq" id="WP_145080316.1">
    <property type="nucleotide sequence ID" value="NZ_CP036425.1"/>
</dbReference>
<dbReference type="NCBIfam" id="NF009222">
    <property type="entry name" value="PRK12570.1"/>
    <property type="match status" value="1"/>
</dbReference>
<evidence type="ECO:0000256" key="9">
    <source>
        <dbReference type="ARBA" id="ARBA00067056"/>
    </source>
</evidence>
<evidence type="ECO:0000256" key="3">
    <source>
        <dbReference type="ARBA" id="ARBA00023277"/>
    </source>
</evidence>
<dbReference type="FunFam" id="1.10.8.1080:FF:000001">
    <property type="entry name" value="N-acetylmuramic acid 6-phosphate etherase"/>
    <property type="match status" value="1"/>
</dbReference>
<evidence type="ECO:0000256" key="8">
    <source>
        <dbReference type="ARBA" id="ARBA00061234"/>
    </source>
</evidence>
<dbReference type="PROSITE" id="PS01272">
    <property type="entry name" value="GCKR"/>
    <property type="match status" value="1"/>
</dbReference>
<dbReference type="Pfam" id="PF22645">
    <property type="entry name" value="GKRP_SIS_N"/>
    <property type="match status" value="1"/>
</dbReference>
<evidence type="ECO:0000256" key="11">
    <source>
        <dbReference type="ARBA" id="ARBA00077905"/>
    </source>
</evidence>
<evidence type="ECO:0000256" key="2">
    <source>
        <dbReference type="ARBA" id="ARBA00023239"/>
    </source>
</evidence>
<comment type="function">
    <text evidence="13">Specifically catalyzes the cleavage of the D-lactyl ether substituent of MurNAc 6-phosphate, producing GlcNAc 6-phosphate and D-lactate.</text>
</comment>
<evidence type="ECO:0000313" key="17">
    <source>
        <dbReference type="Proteomes" id="UP000317369"/>
    </source>
</evidence>
<dbReference type="PANTHER" id="PTHR10088">
    <property type="entry name" value="GLUCOKINASE REGULATORY PROTEIN"/>
    <property type="match status" value="1"/>
</dbReference>
<feature type="active site" evidence="13">
    <location>
        <position position="125"/>
    </location>
</feature>
<accession>A0A517YYH9</accession>
<dbReference type="HAMAP" id="MF_00068">
    <property type="entry name" value="MurQ"/>
    <property type="match status" value="1"/>
</dbReference>